<dbReference type="Gene3D" id="1.10.600.10">
    <property type="entry name" value="Farnesyl Diphosphate Synthase"/>
    <property type="match status" value="1"/>
</dbReference>
<evidence type="ECO:0000313" key="1">
    <source>
        <dbReference type="EMBL" id="EAW13480.1"/>
    </source>
</evidence>
<dbReference type="EMBL" id="DS027048">
    <property type="protein sequence ID" value="EAW13480.1"/>
    <property type="molecule type" value="Genomic_DNA"/>
</dbReference>
<sequence>MHSLHLLPKFPSVAIRGSLSQSISLCTPHTLRRFKSSSERGVKQGTDYSRIRNVSYAFDPVKSQTSQFSDGRFGFLTCNNVANLPELQHVNCLVPSALKVPWITRFPGSLQSKYWAEAEAAARDLIRIIFTKHPQNISERYIEAMIDAAVSFTVNVAPMGNLSRTTSLAQAYILVFLHDDAVESRNFDAAIPREFDESDGHTYAGFEKVSRDILREDPAQGKRFLEGIVSWGTLPQTIQPDQTFATLADYVLHRVEDVGADPVFRSVEFASDIDVTEEDEQVVERVKSLCAKHYALANDLYSYPKEAFAQQEHGEPLLNGVKVVQDLMNVPPSSAMSILRWIILDLEREMSEEYERLSKAESTTHVQLIYARALIIAVAGNMFYSATSYRYARFIEGSEVVQ</sequence>
<gene>
    <name evidence="1" type="ORF">ACLA_055270</name>
</gene>
<proteinExistence type="predicted"/>
<evidence type="ECO:0000313" key="2">
    <source>
        <dbReference type="Proteomes" id="UP000006701"/>
    </source>
</evidence>
<organism evidence="1 2">
    <name type="scientific">Aspergillus clavatus (strain ATCC 1007 / CBS 513.65 / DSM 816 / NCTC 3887 / NRRL 1 / QM 1276 / 107)</name>
    <dbReference type="NCBI Taxonomy" id="344612"/>
    <lineage>
        <taxon>Eukaryota</taxon>
        <taxon>Fungi</taxon>
        <taxon>Dikarya</taxon>
        <taxon>Ascomycota</taxon>
        <taxon>Pezizomycotina</taxon>
        <taxon>Eurotiomycetes</taxon>
        <taxon>Eurotiomycetidae</taxon>
        <taxon>Eurotiales</taxon>
        <taxon>Aspergillaceae</taxon>
        <taxon>Aspergillus</taxon>
        <taxon>Aspergillus subgen. Fumigati</taxon>
    </lineage>
</organism>
<dbReference type="OMA" id="DILSWGS"/>
<dbReference type="Proteomes" id="UP000006701">
    <property type="component" value="Unassembled WGS sequence"/>
</dbReference>
<dbReference type="Pfam" id="PF19086">
    <property type="entry name" value="Terpene_syn_C_2"/>
    <property type="match status" value="1"/>
</dbReference>
<dbReference type="eggNOG" id="ENOG502SP99">
    <property type="taxonomic scope" value="Eukaryota"/>
</dbReference>
<protein>
    <recommendedName>
        <fullName evidence="3">Aristolochene synthase</fullName>
    </recommendedName>
</protein>
<dbReference type="HOGENOM" id="CLU_047266_0_1_1"/>
<dbReference type="VEuPathDB" id="FungiDB:ACLA_055270"/>
<dbReference type="OrthoDB" id="3004402at2759"/>
<dbReference type="InterPro" id="IPR008949">
    <property type="entry name" value="Isoprenoid_synthase_dom_sf"/>
</dbReference>
<evidence type="ECO:0008006" key="3">
    <source>
        <dbReference type="Google" id="ProtNLM"/>
    </source>
</evidence>
<dbReference type="SUPFAM" id="SSF48576">
    <property type="entry name" value="Terpenoid synthases"/>
    <property type="match status" value="1"/>
</dbReference>
<dbReference type="KEGG" id="act:ACLA_055270"/>
<accession>A1C9F6</accession>
<keyword evidence="2" id="KW-1185">Reference proteome</keyword>
<reference evidence="1 2" key="1">
    <citation type="journal article" date="2008" name="PLoS Genet.">
        <title>Genomic islands in the pathogenic filamentous fungus Aspergillus fumigatus.</title>
        <authorList>
            <person name="Fedorova N.D."/>
            <person name="Khaldi N."/>
            <person name="Joardar V.S."/>
            <person name="Maiti R."/>
            <person name="Amedeo P."/>
            <person name="Anderson M.J."/>
            <person name="Crabtree J."/>
            <person name="Silva J.C."/>
            <person name="Badger J.H."/>
            <person name="Albarraq A."/>
            <person name="Angiuoli S."/>
            <person name="Bussey H."/>
            <person name="Bowyer P."/>
            <person name="Cotty P.J."/>
            <person name="Dyer P.S."/>
            <person name="Egan A."/>
            <person name="Galens K."/>
            <person name="Fraser-Liggett C.M."/>
            <person name="Haas B.J."/>
            <person name="Inman J.M."/>
            <person name="Kent R."/>
            <person name="Lemieux S."/>
            <person name="Malavazi I."/>
            <person name="Orvis J."/>
            <person name="Roemer T."/>
            <person name="Ronning C.M."/>
            <person name="Sundaram J.P."/>
            <person name="Sutton G."/>
            <person name="Turner G."/>
            <person name="Venter J.C."/>
            <person name="White O.R."/>
            <person name="Whitty B.R."/>
            <person name="Youngman P."/>
            <person name="Wolfe K.H."/>
            <person name="Goldman G.H."/>
            <person name="Wortman J.R."/>
            <person name="Jiang B."/>
            <person name="Denning D.W."/>
            <person name="Nierman W.C."/>
        </authorList>
    </citation>
    <scope>NUCLEOTIDE SEQUENCE [LARGE SCALE GENOMIC DNA]</scope>
    <source>
        <strain evidence="2">ATCC 1007 / CBS 513.65 / DSM 816 / NCTC 3887 / NRRL 1</strain>
    </source>
</reference>
<name>A1C9F6_ASPCL</name>
<dbReference type="GeneID" id="4707139"/>
<dbReference type="RefSeq" id="XP_001274906.1">
    <property type="nucleotide sequence ID" value="XM_001274905.1"/>
</dbReference>
<dbReference type="AlphaFoldDB" id="A1C9F6"/>